<dbReference type="GO" id="GO:0019867">
    <property type="term" value="C:outer membrane"/>
    <property type="evidence" value="ECO:0007669"/>
    <property type="project" value="InterPro"/>
</dbReference>
<dbReference type="InterPro" id="IPR051551">
    <property type="entry name" value="Autotransporter_adhesion"/>
</dbReference>
<dbReference type="PANTHER" id="PTHR35037">
    <property type="entry name" value="C-TERMINAL REGION OF AIDA-LIKE PROTEIN"/>
    <property type="match status" value="1"/>
</dbReference>
<dbReference type="Pfam" id="PF03212">
    <property type="entry name" value="Pertactin"/>
    <property type="match status" value="1"/>
</dbReference>
<dbReference type="SMART" id="SM00869">
    <property type="entry name" value="Autotransporter"/>
    <property type="match status" value="1"/>
</dbReference>
<name>A0A5E4Y5G3_9BURK</name>
<dbReference type="InterPro" id="IPR006315">
    <property type="entry name" value="OM_autotransptr_brl_dom"/>
</dbReference>
<feature type="chain" id="PRO_5023108022" evidence="2">
    <location>
        <begin position="30"/>
        <end position="781"/>
    </location>
</feature>
<sequence length="781" mass="82746">MPSQAQTPFRVRLLAAAASALVFAPLAHAQTNPVMMIDTPGPGGMAHVVSATDNMGVTVTGAGIANIGGGGRISIDGRTPMSYLRTTNGGTSFISEINITGYAGVAPSSALATAMYGSTVTLIDSTIRNSGDVAFWAARGNTDMNVPGSTVHMDNVILEGSGRALVVAGDSTVDVKNSHISATRRDGARMNYAVQVTDSQFTAVDTTISGSDAAVKITTESRPQRAGSTVVLDNARLLAEGAGIRIERGVLSAPGDFMIDVDIRNGTTIKADSGTLLSVTSVPNATTPYHVNVNVDNSVLEGDMMFHPEHMTNEPVDTRLRLDNHAILTGRIDGLAHLHVNNDAEWRLVDNQVLAGEVIMGGGVIDLRHGEVPGQFRTLEIATLAGEGTFRMQTDLEHGGADQLHLTDNDSTGQFKLDVRNTGAFAAIPVQQLVQDDGGAATFSVVGGKVDLGTRAYELAAREEDGKRYWELVRTEEQSNSTETVLGAASALPTVWLGEITTLRARLGEVRLNEGKGGGVWARTFGNRYNAKPAGGHGYSQDQWGVLAGADGIVASNGAGQWLVGGMAGTSTSRMKFGVGSTGSVESYTVGMYATWLGKNGYYFDGVLKYNRYASDLDVMMRDGRRSKGDYHANGLGLSTEFGRKLSFNNGWFVEPYAQVAAMMSSASDYTLDNGMQVDAGRGRSVQGALGIGVGKTIETKMGTFEPYVRAAVVQEFAKNNAVVINGEAFNNDLSGTRAEFSVGLAAQMQKNLQAYIDTSYAVGKRLEKPWGVNVGVRYTF</sequence>
<dbReference type="NCBIfam" id="TIGR01414">
    <property type="entry name" value="autotrans_barl"/>
    <property type="match status" value="1"/>
</dbReference>
<dbReference type="SUPFAM" id="SSF51126">
    <property type="entry name" value="Pectin lyase-like"/>
    <property type="match status" value="1"/>
</dbReference>
<evidence type="ECO:0000313" key="5">
    <source>
        <dbReference type="Proteomes" id="UP000343335"/>
    </source>
</evidence>
<dbReference type="InterPro" id="IPR005546">
    <property type="entry name" value="Autotransporte_beta"/>
</dbReference>
<feature type="signal peptide" evidence="2">
    <location>
        <begin position="1"/>
        <end position="29"/>
    </location>
</feature>
<proteinExistence type="predicted"/>
<dbReference type="InterPro" id="IPR011050">
    <property type="entry name" value="Pectin_lyase_fold/virulence"/>
</dbReference>
<gene>
    <name evidence="4" type="ORF">PCO31010_04290</name>
</gene>
<organism evidence="4 5">
    <name type="scientific">Pandoraea commovens</name>
    <dbReference type="NCBI Taxonomy" id="2508289"/>
    <lineage>
        <taxon>Bacteria</taxon>
        <taxon>Pseudomonadati</taxon>
        <taxon>Pseudomonadota</taxon>
        <taxon>Betaproteobacteria</taxon>
        <taxon>Burkholderiales</taxon>
        <taxon>Burkholderiaceae</taxon>
        <taxon>Pandoraea</taxon>
    </lineage>
</organism>
<evidence type="ECO:0000256" key="2">
    <source>
        <dbReference type="SAM" id="SignalP"/>
    </source>
</evidence>
<reference evidence="4 5" key="1">
    <citation type="submission" date="2019-08" db="EMBL/GenBank/DDBJ databases">
        <authorList>
            <person name="Peeters C."/>
        </authorList>
    </citation>
    <scope>NUCLEOTIDE SEQUENCE [LARGE SCALE GENOMIC DNA]</scope>
    <source>
        <strain evidence="4 5">LMG 31010</strain>
    </source>
</reference>
<evidence type="ECO:0000313" key="4">
    <source>
        <dbReference type="EMBL" id="VVE43608.1"/>
    </source>
</evidence>
<dbReference type="InterPro" id="IPR003991">
    <property type="entry name" value="Pertactin_virulence_factor"/>
</dbReference>
<keyword evidence="1 2" id="KW-0732">Signal</keyword>
<dbReference type="Pfam" id="PF03797">
    <property type="entry name" value="Autotransporter"/>
    <property type="match status" value="1"/>
</dbReference>
<dbReference type="InterPro" id="IPR012332">
    <property type="entry name" value="Autotransporter_pectin_lyase_C"/>
</dbReference>
<dbReference type="PRINTS" id="PR01484">
    <property type="entry name" value="PRTACTNFAMLY"/>
</dbReference>
<dbReference type="InterPro" id="IPR004899">
    <property type="entry name" value="Pertactin_central"/>
</dbReference>
<protein>
    <submittedName>
        <fullName evidence="4">Putative autotransporter</fullName>
    </submittedName>
</protein>
<dbReference type="PROSITE" id="PS51208">
    <property type="entry name" value="AUTOTRANSPORTER"/>
    <property type="match status" value="1"/>
</dbReference>
<dbReference type="Gene3D" id="2.40.128.130">
    <property type="entry name" value="Autotransporter beta-domain"/>
    <property type="match status" value="1"/>
</dbReference>
<accession>A0A5E4Y5G3</accession>
<dbReference type="EMBL" id="CABPSA010000008">
    <property type="protein sequence ID" value="VVE43608.1"/>
    <property type="molecule type" value="Genomic_DNA"/>
</dbReference>
<dbReference type="PANTHER" id="PTHR35037:SF7">
    <property type="entry name" value="AUTOTRANSPORTER"/>
    <property type="match status" value="1"/>
</dbReference>
<dbReference type="SUPFAM" id="SSF103515">
    <property type="entry name" value="Autotransporter"/>
    <property type="match status" value="1"/>
</dbReference>
<evidence type="ECO:0000256" key="1">
    <source>
        <dbReference type="ARBA" id="ARBA00022729"/>
    </source>
</evidence>
<dbReference type="Proteomes" id="UP000343335">
    <property type="component" value="Unassembled WGS sequence"/>
</dbReference>
<dbReference type="InterPro" id="IPR036709">
    <property type="entry name" value="Autotransporte_beta_dom_sf"/>
</dbReference>
<evidence type="ECO:0000259" key="3">
    <source>
        <dbReference type="PROSITE" id="PS51208"/>
    </source>
</evidence>
<feature type="domain" description="Autotransporter" evidence="3">
    <location>
        <begin position="513"/>
        <end position="781"/>
    </location>
</feature>
<dbReference type="Gene3D" id="2.160.20.20">
    <property type="match status" value="1"/>
</dbReference>
<dbReference type="OrthoDB" id="8932702at2"/>
<dbReference type="AlphaFoldDB" id="A0A5E4Y5G3"/>